<dbReference type="GO" id="GO:0004721">
    <property type="term" value="F:phosphoprotein phosphatase activity"/>
    <property type="evidence" value="ECO:0007669"/>
    <property type="project" value="TreeGrafter"/>
</dbReference>
<proteinExistence type="predicted"/>
<dbReference type="InterPro" id="IPR004358">
    <property type="entry name" value="Sig_transdc_His_kin-like_C"/>
</dbReference>
<dbReference type="eggNOG" id="COG4251">
    <property type="taxonomic scope" value="Bacteria"/>
</dbReference>
<dbReference type="InterPro" id="IPR036097">
    <property type="entry name" value="HisK_dim/P_sf"/>
</dbReference>
<dbReference type="AlphaFoldDB" id="A3I0I9"/>
<feature type="transmembrane region" description="Helical" evidence="7">
    <location>
        <begin position="35"/>
        <end position="53"/>
    </location>
</feature>
<dbReference type="SUPFAM" id="SSF47384">
    <property type="entry name" value="Homodimeric domain of signal transducing histidine kinase"/>
    <property type="match status" value="1"/>
</dbReference>
<dbReference type="EC" id="2.7.13.3" evidence="2"/>
<feature type="transmembrane region" description="Helical" evidence="7">
    <location>
        <begin position="145"/>
        <end position="168"/>
    </location>
</feature>
<dbReference type="CDD" id="cd00082">
    <property type="entry name" value="HisKA"/>
    <property type="match status" value="1"/>
</dbReference>
<keyword evidence="4" id="KW-0808">Transferase</keyword>
<dbReference type="SMART" id="SM00387">
    <property type="entry name" value="HATPase_c"/>
    <property type="match status" value="1"/>
</dbReference>
<dbReference type="PROSITE" id="PS50109">
    <property type="entry name" value="HIS_KIN"/>
    <property type="match status" value="1"/>
</dbReference>
<dbReference type="Gene3D" id="3.30.450.20">
    <property type="entry name" value="PAS domain"/>
    <property type="match status" value="1"/>
</dbReference>
<dbReference type="InterPro" id="IPR005467">
    <property type="entry name" value="His_kinase_dom"/>
</dbReference>
<evidence type="ECO:0000259" key="8">
    <source>
        <dbReference type="PROSITE" id="PS50109"/>
    </source>
</evidence>
<feature type="transmembrane region" description="Helical" evidence="7">
    <location>
        <begin position="212"/>
        <end position="237"/>
    </location>
</feature>
<comment type="caution">
    <text evidence="9">The sequence shown here is derived from an EMBL/GenBank/DDBJ whole genome shotgun (WGS) entry which is preliminary data.</text>
</comment>
<feature type="transmembrane region" description="Helical" evidence="7">
    <location>
        <begin position="6"/>
        <end position="28"/>
    </location>
</feature>
<dbReference type="Pfam" id="PF16927">
    <property type="entry name" value="HisKA_7TM"/>
    <property type="match status" value="1"/>
</dbReference>
<feature type="transmembrane region" description="Helical" evidence="7">
    <location>
        <begin position="65"/>
        <end position="85"/>
    </location>
</feature>
<keyword evidence="3" id="KW-0597">Phosphoprotein</keyword>
<dbReference type="EMBL" id="AAXU02000001">
    <property type="protein sequence ID" value="EAZ79985.1"/>
    <property type="molecule type" value="Genomic_DNA"/>
</dbReference>
<dbReference type="InterPro" id="IPR036890">
    <property type="entry name" value="HATPase_C_sf"/>
</dbReference>
<evidence type="ECO:0000256" key="7">
    <source>
        <dbReference type="SAM" id="Phobius"/>
    </source>
</evidence>
<dbReference type="InterPro" id="IPR003594">
    <property type="entry name" value="HATPase_dom"/>
</dbReference>
<dbReference type="GO" id="GO:0005886">
    <property type="term" value="C:plasma membrane"/>
    <property type="evidence" value="ECO:0007669"/>
    <property type="project" value="TreeGrafter"/>
</dbReference>
<dbReference type="EMBL" id="CM001023">
    <property type="protein sequence ID" value="EAZ79985.1"/>
    <property type="molecule type" value="Genomic_DNA"/>
</dbReference>
<accession>A3I0I9</accession>
<feature type="domain" description="Histidine kinase" evidence="8">
    <location>
        <begin position="370"/>
        <end position="584"/>
    </location>
</feature>
<dbReference type="InterPro" id="IPR003661">
    <property type="entry name" value="HisK_dim/P_dom"/>
</dbReference>
<evidence type="ECO:0000256" key="1">
    <source>
        <dbReference type="ARBA" id="ARBA00000085"/>
    </source>
</evidence>
<dbReference type="Gene3D" id="1.10.287.130">
    <property type="match status" value="1"/>
</dbReference>
<keyword evidence="10" id="KW-1185">Reference proteome</keyword>
<evidence type="ECO:0000256" key="2">
    <source>
        <dbReference type="ARBA" id="ARBA00012438"/>
    </source>
</evidence>
<dbReference type="PANTHER" id="PTHR45453:SF1">
    <property type="entry name" value="PHOSPHATE REGULON SENSOR PROTEIN PHOR"/>
    <property type="match status" value="1"/>
</dbReference>
<evidence type="ECO:0000256" key="3">
    <source>
        <dbReference type="ARBA" id="ARBA00022553"/>
    </source>
</evidence>
<sequence>MELIYNPFSVSLLISGALVAALSAFIAVKLGSSTRWIALTMLSASIWGFFYGFELASTSKEAMLFYVKLEYLGVLTTPTFWLIFCIKYTGLKPKYSALTYFFVGIIPLISYLILMTNELHHLHYASTSVNLNGPFPLLDIKIGPWYIVNIIYSYSAFLIGLIILWSRFRNSDPLYKTQTKLIFAAGVFPILINLLYQLGLFRIYAEIDSTPFAFLFTYLILGFAIIRFSLFSIIPIAKEKIIAVITRGVLVIDSKLNIIDYNPAAKDYFEKPQIIKSGNNLNKIFENFQPILDLVNSNRHQTMEVPDTIHGERKIVRIESIPILDKKSSLSGTLLLFEDISEEVITKETLQTQAKDLQQLNDLKDKYFSIISHDLKSPIFGIRELLHLTQSGDVSQEEFMEMLPEVTQNIENIASLLENLLAWTSTQIKGEHIQISEFNLFKVLEEQADLVDRIAQGKGINIELADERNVLVKADQNMIELVLRNILSNAVKFSHRNSKINISVSESGEFEKVCIEDFGTGISEENLKKLRQGISFSTKGRQNESGTGLGILLVNEYIQKNNGHIEINSELGKGTKFCIYIPKA</sequence>
<dbReference type="SMART" id="SM00388">
    <property type="entry name" value="HisKA"/>
    <property type="match status" value="1"/>
</dbReference>
<dbReference type="OrthoDB" id="1269247at2"/>
<evidence type="ECO:0000256" key="6">
    <source>
        <dbReference type="ARBA" id="ARBA00023012"/>
    </source>
</evidence>
<keyword evidence="5 9" id="KW-0418">Kinase</keyword>
<evidence type="ECO:0000256" key="5">
    <source>
        <dbReference type="ARBA" id="ARBA00022777"/>
    </source>
</evidence>
<comment type="catalytic activity">
    <reaction evidence="1">
        <text>ATP + protein L-histidine = ADP + protein N-phospho-L-histidine.</text>
        <dbReference type="EC" id="2.7.13.3"/>
    </reaction>
</comment>
<gene>
    <name evidence="9" type="ORF">ALPR1_15189</name>
</gene>
<feature type="transmembrane region" description="Helical" evidence="7">
    <location>
        <begin position="97"/>
        <end position="114"/>
    </location>
</feature>
<dbReference type="GO" id="GO:0016036">
    <property type="term" value="P:cellular response to phosphate starvation"/>
    <property type="evidence" value="ECO:0007669"/>
    <property type="project" value="TreeGrafter"/>
</dbReference>
<dbReference type="PRINTS" id="PR00344">
    <property type="entry name" value="BCTRLSENSOR"/>
</dbReference>
<organism evidence="9 10">
    <name type="scientific">Algoriphagus machipongonensis</name>
    <dbReference type="NCBI Taxonomy" id="388413"/>
    <lineage>
        <taxon>Bacteria</taxon>
        <taxon>Pseudomonadati</taxon>
        <taxon>Bacteroidota</taxon>
        <taxon>Cytophagia</taxon>
        <taxon>Cytophagales</taxon>
        <taxon>Cyclobacteriaceae</taxon>
        <taxon>Algoriphagus</taxon>
    </lineage>
</organism>
<dbReference type="Proteomes" id="UP000003919">
    <property type="component" value="Chromosome"/>
</dbReference>
<feature type="transmembrane region" description="Helical" evidence="7">
    <location>
        <begin position="180"/>
        <end position="200"/>
    </location>
</feature>
<keyword evidence="7" id="KW-0472">Membrane</keyword>
<dbReference type="PANTHER" id="PTHR45453">
    <property type="entry name" value="PHOSPHATE REGULON SENSOR PROTEIN PHOR"/>
    <property type="match status" value="1"/>
</dbReference>
<dbReference type="RefSeq" id="WP_008201766.1">
    <property type="nucleotide sequence ID" value="NZ_CM001023.1"/>
</dbReference>
<dbReference type="Gene3D" id="3.30.565.10">
    <property type="entry name" value="Histidine kinase-like ATPase, C-terminal domain"/>
    <property type="match status" value="1"/>
</dbReference>
<keyword evidence="7" id="KW-0812">Transmembrane</keyword>
<reference evidence="9 10" key="1">
    <citation type="journal article" date="2011" name="J. Bacteriol.">
        <title>Complete genome sequence of Algoriphagus sp. PR1, bacterial prey of a colony-forming choanoflagellate.</title>
        <authorList>
            <person name="Alegado R.A."/>
            <person name="Ferriera S."/>
            <person name="Nusbaum C."/>
            <person name="Young S.K."/>
            <person name="Zeng Q."/>
            <person name="Imamovic A."/>
            <person name="Fairclough S.R."/>
            <person name="King N."/>
        </authorList>
    </citation>
    <scope>NUCLEOTIDE SEQUENCE [LARGE SCALE GENOMIC DNA]</scope>
    <source>
        <strain evidence="9 10">PR1</strain>
    </source>
</reference>
<keyword evidence="6" id="KW-0902">Two-component regulatory system</keyword>
<dbReference type="GO" id="GO:0000155">
    <property type="term" value="F:phosphorelay sensor kinase activity"/>
    <property type="evidence" value="ECO:0007669"/>
    <property type="project" value="InterPro"/>
</dbReference>
<evidence type="ECO:0000256" key="4">
    <source>
        <dbReference type="ARBA" id="ARBA00022679"/>
    </source>
</evidence>
<protein>
    <recommendedName>
        <fullName evidence="2">histidine kinase</fullName>
        <ecNumber evidence="2">2.7.13.3</ecNumber>
    </recommendedName>
</protein>
<evidence type="ECO:0000313" key="10">
    <source>
        <dbReference type="Proteomes" id="UP000003919"/>
    </source>
</evidence>
<dbReference type="HOGENOM" id="CLU_000445_114_58_10"/>
<keyword evidence="7" id="KW-1133">Transmembrane helix</keyword>
<name>A3I0I9_9BACT</name>
<dbReference type="InterPro" id="IPR050351">
    <property type="entry name" value="BphY/WalK/GraS-like"/>
</dbReference>
<dbReference type="STRING" id="388413.ALPR1_15189"/>
<dbReference type="SUPFAM" id="SSF55874">
    <property type="entry name" value="ATPase domain of HSP90 chaperone/DNA topoisomerase II/histidine kinase"/>
    <property type="match status" value="1"/>
</dbReference>
<dbReference type="InterPro" id="IPR031621">
    <property type="entry name" value="HisKA_7TM"/>
</dbReference>
<dbReference type="Pfam" id="PF02518">
    <property type="entry name" value="HATPase_c"/>
    <property type="match status" value="1"/>
</dbReference>
<evidence type="ECO:0000313" key="9">
    <source>
        <dbReference type="EMBL" id="EAZ79985.1"/>
    </source>
</evidence>